<feature type="domain" description="FYVE-type" evidence="6">
    <location>
        <begin position="271"/>
        <end position="326"/>
    </location>
</feature>
<dbReference type="Pfam" id="PF01852">
    <property type="entry name" value="START"/>
    <property type="match status" value="1"/>
</dbReference>
<accession>A0A6G0WFD4</accession>
<dbReference type="GO" id="GO:0008270">
    <property type="term" value="F:zinc ion binding"/>
    <property type="evidence" value="ECO:0007669"/>
    <property type="project" value="UniProtKB-KW"/>
</dbReference>
<dbReference type="VEuPathDB" id="FungiDB:AeMF1_009524"/>
<evidence type="ECO:0000259" key="7">
    <source>
        <dbReference type="PROSITE" id="PS50848"/>
    </source>
</evidence>
<feature type="domain" description="START" evidence="7">
    <location>
        <begin position="145"/>
        <end position="236"/>
    </location>
</feature>
<evidence type="ECO:0000313" key="8">
    <source>
        <dbReference type="EMBL" id="KAF0726002.1"/>
    </source>
</evidence>
<dbReference type="SUPFAM" id="SSF55961">
    <property type="entry name" value="Bet v1-like"/>
    <property type="match status" value="1"/>
</dbReference>
<dbReference type="InterPro" id="IPR002913">
    <property type="entry name" value="START_lipid-bd_dom"/>
</dbReference>
<dbReference type="AlphaFoldDB" id="A0A6G0WFD4"/>
<evidence type="ECO:0008006" key="10">
    <source>
        <dbReference type="Google" id="ProtNLM"/>
    </source>
</evidence>
<protein>
    <recommendedName>
        <fullName evidence="10">FYVE-type domain-containing protein</fullName>
    </recommendedName>
</protein>
<evidence type="ECO:0000256" key="3">
    <source>
        <dbReference type="ARBA" id="ARBA00022833"/>
    </source>
</evidence>
<dbReference type="CDD" id="cd00065">
    <property type="entry name" value="FYVE_like_SF"/>
    <property type="match status" value="1"/>
</dbReference>
<keyword evidence="9" id="KW-1185">Reference proteome</keyword>
<reference evidence="8 9" key="1">
    <citation type="submission" date="2019-07" db="EMBL/GenBank/DDBJ databases">
        <title>Genomics analysis of Aphanomyces spp. identifies a new class of oomycete effector associated with host adaptation.</title>
        <authorList>
            <person name="Gaulin E."/>
        </authorList>
    </citation>
    <scope>NUCLEOTIDE SEQUENCE [LARGE SCALE GENOMIC DNA]</scope>
    <source>
        <strain evidence="8 9">ATCC 201684</strain>
    </source>
</reference>
<dbReference type="EMBL" id="VJMJ01000229">
    <property type="protein sequence ID" value="KAF0726002.1"/>
    <property type="molecule type" value="Genomic_DNA"/>
</dbReference>
<keyword evidence="2 4" id="KW-0863">Zinc-finger</keyword>
<dbReference type="PROSITE" id="PS50178">
    <property type="entry name" value="ZF_FYVE"/>
    <property type="match status" value="1"/>
</dbReference>
<dbReference type="Gene3D" id="3.30.530.20">
    <property type="match status" value="1"/>
</dbReference>
<sequence>MSASTFPLPRDFFRCPPLSAKEIEYFTKLGQDACVRAIRTATNLRDGPIIWTLESSWDETKVYSGIDPRAPPQFSVWGGETEVRATIDEVAQRFKSESTDEFLDFSRTFAKDVMDAANLYNIVRSTPDNPHHAITIKWFAQGTPLPSLIKARDYCFLDSCHEFTLDGRRGWVQTYKSIMLPNCPDLLATLGLIRADIYASAVFLESPTRPGYVRMVHTWHLNLNGMVPKWLYSRSIKLRCAAIRDFELLLQESRMRHALPTLRSKHELIPHAQRSRCFACHRSFGLFASKQNCLSCGEVMCRNCVRWFDEKASRMSLCLTCSKAPAPTDSQSGKSHVNRPSMDDSALYLSLDASSDTNEMLLTLEPPLGARQLYRSNSADWSMHVEPSKHMAYSDVLFREPEPIDISSARYVKSVNLKGSISLPSSAASSGHPTPRDPPRNDLIFTPTEARRNDLIPLPTEWNLGSRVHSS</sequence>
<evidence type="ECO:0000256" key="5">
    <source>
        <dbReference type="SAM" id="MobiDB-lite"/>
    </source>
</evidence>
<proteinExistence type="predicted"/>
<dbReference type="PANTHER" id="PTHR13510:SF44">
    <property type="entry name" value="RABENOSYN-5"/>
    <property type="match status" value="1"/>
</dbReference>
<name>A0A6G0WFD4_9STRA</name>
<dbReference type="Proteomes" id="UP000481153">
    <property type="component" value="Unassembled WGS sequence"/>
</dbReference>
<evidence type="ECO:0000256" key="1">
    <source>
        <dbReference type="ARBA" id="ARBA00022723"/>
    </source>
</evidence>
<feature type="region of interest" description="Disordered" evidence="5">
    <location>
        <begin position="424"/>
        <end position="451"/>
    </location>
</feature>
<dbReference type="InterPro" id="IPR011011">
    <property type="entry name" value="Znf_FYVE_PHD"/>
</dbReference>
<comment type="caution">
    <text evidence="8">The sequence shown here is derived from an EMBL/GenBank/DDBJ whole genome shotgun (WGS) entry which is preliminary data.</text>
</comment>
<keyword evidence="1" id="KW-0479">Metal-binding</keyword>
<dbReference type="PANTHER" id="PTHR13510">
    <property type="entry name" value="FYVE-FINGER-CONTAINING RAB5 EFFECTOR PROTEIN RABENOSYN-5-RELATED"/>
    <property type="match status" value="1"/>
</dbReference>
<organism evidence="8 9">
    <name type="scientific">Aphanomyces euteiches</name>
    <dbReference type="NCBI Taxonomy" id="100861"/>
    <lineage>
        <taxon>Eukaryota</taxon>
        <taxon>Sar</taxon>
        <taxon>Stramenopiles</taxon>
        <taxon>Oomycota</taxon>
        <taxon>Saprolegniomycetes</taxon>
        <taxon>Saprolegniales</taxon>
        <taxon>Verrucalvaceae</taxon>
        <taxon>Aphanomyces</taxon>
    </lineage>
</organism>
<dbReference type="PROSITE" id="PS50848">
    <property type="entry name" value="START"/>
    <property type="match status" value="1"/>
</dbReference>
<evidence type="ECO:0000313" key="9">
    <source>
        <dbReference type="Proteomes" id="UP000481153"/>
    </source>
</evidence>
<gene>
    <name evidence="8" type="ORF">Ae201684_015667</name>
</gene>
<dbReference type="SUPFAM" id="SSF57903">
    <property type="entry name" value="FYVE/PHD zinc finger"/>
    <property type="match status" value="1"/>
</dbReference>
<dbReference type="InterPro" id="IPR013083">
    <property type="entry name" value="Znf_RING/FYVE/PHD"/>
</dbReference>
<dbReference type="InterPro" id="IPR023393">
    <property type="entry name" value="START-like_dom_sf"/>
</dbReference>
<evidence type="ECO:0000259" key="6">
    <source>
        <dbReference type="PROSITE" id="PS50178"/>
    </source>
</evidence>
<keyword evidence="3" id="KW-0862">Zinc</keyword>
<evidence type="ECO:0000256" key="2">
    <source>
        <dbReference type="ARBA" id="ARBA00022771"/>
    </source>
</evidence>
<evidence type="ECO:0000256" key="4">
    <source>
        <dbReference type="PROSITE-ProRule" id="PRU00091"/>
    </source>
</evidence>
<dbReference type="InterPro" id="IPR017455">
    <property type="entry name" value="Znf_FYVE-rel"/>
</dbReference>
<dbReference type="GO" id="GO:0008289">
    <property type="term" value="F:lipid binding"/>
    <property type="evidence" value="ECO:0007669"/>
    <property type="project" value="InterPro"/>
</dbReference>
<dbReference type="Gene3D" id="3.30.40.10">
    <property type="entry name" value="Zinc/RING finger domain, C3HC4 (zinc finger)"/>
    <property type="match status" value="1"/>
</dbReference>
<dbReference type="InterPro" id="IPR052727">
    <property type="entry name" value="Rab4/Rab5_effector"/>
</dbReference>